<evidence type="ECO:0000259" key="5">
    <source>
        <dbReference type="PROSITE" id="PS51352"/>
    </source>
</evidence>
<evidence type="ECO:0000256" key="4">
    <source>
        <dbReference type="PIRSR" id="PIRSR603782-2"/>
    </source>
</evidence>
<feature type="binding site" evidence="3">
    <location>
        <position position="64"/>
    </location>
    <ligand>
        <name>Cu cation</name>
        <dbReference type="ChEBI" id="CHEBI:23378"/>
    </ligand>
</feature>
<sequence length="190" mass="20858">MLWGLVTIAIVGFIWLQVSTRSEPRADDPAFRADFELTDHQGKVQTDEDFAGRWMLVFFGFANCPDVCPTTLAEVAAVMDGLGSNAAQVQPLFISIDPERDTPEQLAGFVPAFDANIIGLTGTADQIKRTSETFRVYYEKIEEAASPNGYTMGHSSQLFLFDPQGGYVGAWTYGTSAEEILSDLKARMSI</sequence>
<dbReference type="Gene3D" id="3.40.30.10">
    <property type="entry name" value="Glutaredoxin"/>
    <property type="match status" value="1"/>
</dbReference>
<feature type="domain" description="Thioredoxin" evidence="5">
    <location>
        <begin position="26"/>
        <end position="189"/>
    </location>
</feature>
<evidence type="ECO:0000256" key="1">
    <source>
        <dbReference type="ARBA" id="ARBA00010996"/>
    </source>
</evidence>
<evidence type="ECO:0000256" key="3">
    <source>
        <dbReference type="PIRSR" id="PIRSR603782-1"/>
    </source>
</evidence>
<evidence type="ECO:0000313" key="7">
    <source>
        <dbReference type="Proteomes" id="UP000028680"/>
    </source>
</evidence>
<dbReference type="AlphaFoldDB" id="A0AAN0VJ18"/>
<accession>A0AAN0VJ18</accession>
<dbReference type="InterPro" id="IPR036249">
    <property type="entry name" value="Thioredoxin-like_sf"/>
</dbReference>
<dbReference type="InterPro" id="IPR013766">
    <property type="entry name" value="Thioredoxin_domain"/>
</dbReference>
<dbReference type="GO" id="GO:0046872">
    <property type="term" value="F:metal ion binding"/>
    <property type="evidence" value="ECO:0007669"/>
    <property type="project" value="UniProtKB-KW"/>
</dbReference>
<keyword evidence="4" id="KW-1015">Disulfide bond</keyword>
<protein>
    <submittedName>
        <fullName evidence="6">SCO-like protein</fullName>
    </submittedName>
</protein>
<dbReference type="EMBL" id="CP003984">
    <property type="protein sequence ID" value="AII87760.1"/>
    <property type="molecule type" value="Genomic_DNA"/>
</dbReference>
<evidence type="ECO:0000256" key="2">
    <source>
        <dbReference type="ARBA" id="ARBA00023008"/>
    </source>
</evidence>
<dbReference type="SUPFAM" id="SSF52833">
    <property type="entry name" value="Thioredoxin-like"/>
    <property type="match status" value="1"/>
</dbReference>
<feature type="binding site" evidence="3">
    <location>
        <position position="68"/>
    </location>
    <ligand>
        <name>Cu cation</name>
        <dbReference type="ChEBI" id="CHEBI:23378"/>
    </ligand>
</feature>
<dbReference type="PANTHER" id="PTHR12151">
    <property type="entry name" value="ELECTRON TRANSPORT PROTIN SCO1/SENC FAMILY MEMBER"/>
    <property type="match status" value="1"/>
</dbReference>
<keyword evidence="2 3" id="KW-0186">Copper</keyword>
<dbReference type="Pfam" id="PF02630">
    <property type="entry name" value="SCO1-SenC"/>
    <property type="match status" value="1"/>
</dbReference>
<proteinExistence type="inferred from homology"/>
<reference evidence="6 7" key="1">
    <citation type="journal article" date="2014" name="ISME J.">
        <title>Adaptation of an abundant Roseobacter RCA organism to pelagic systems revealed by genomic and transcriptomic analyses.</title>
        <authorList>
            <person name="Voget S."/>
            <person name="Wemheuer B."/>
            <person name="Brinkhoff T."/>
            <person name="Vollmers J."/>
            <person name="Dietrich S."/>
            <person name="Giebel H.A."/>
            <person name="Beardsley C."/>
            <person name="Sardemann C."/>
            <person name="Bakenhus I."/>
            <person name="Billerbeck S."/>
            <person name="Daniel R."/>
            <person name="Simon M."/>
        </authorList>
    </citation>
    <scope>NUCLEOTIDE SEQUENCE [LARGE SCALE GENOMIC DNA]</scope>
    <source>
        <strain evidence="6 7">RCA23</strain>
    </source>
</reference>
<gene>
    <name evidence="6" type="ORF">RCA23_c22370</name>
</gene>
<dbReference type="FunFam" id="3.40.30.10:FF:000013">
    <property type="entry name" value="Blast:Protein SCO1 homolog, mitochondrial"/>
    <property type="match status" value="1"/>
</dbReference>
<name>A0AAN0VJ18_9RHOB</name>
<dbReference type="PANTHER" id="PTHR12151:SF25">
    <property type="entry name" value="LINALOOL DEHYDRATASE_ISOMERASE DOMAIN-CONTAINING PROTEIN"/>
    <property type="match status" value="1"/>
</dbReference>
<keyword evidence="7" id="KW-1185">Reference proteome</keyword>
<feature type="binding site" evidence="3">
    <location>
        <position position="154"/>
    </location>
    <ligand>
        <name>Cu cation</name>
        <dbReference type="ChEBI" id="CHEBI:23378"/>
    </ligand>
</feature>
<evidence type="ECO:0000313" key="6">
    <source>
        <dbReference type="EMBL" id="AII87760.1"/>
    </source>
</evidence>
<organism evidence="6 7">
    <name type="scientific">Planktomarina temperata RCA23</name>
    <dbReference type="NCBI Taxonomy" id="666509"/>
    <lineage>
        <taxon>Bacteria</taxon>
        <taxon>Pseudomonadati</taxon>
        <taxon>Pseudomonadota</taxon>
        <taxon>Alphaproteobacteria</taxon>
        <taxon>Rhodobacterales</taxon>
        <taxon>Paracoccaceae</taxon>
        <taxon>Planktomarina</taxon>
    </lineage>
</organism>
<dbReference type="Proteomes" id="UP000028680">
    <property type="component" value="Chromosome"/>
</dbReference>
<keyword evidence="3" id="KW-0479">Metal-binding</keyword>
<dbReference type="InterPro" id="IPR003782">
    <property type="entry name" value="SCO1/SenC"/>
</dbReference>
<dbReference type="CDD" id="cd02968">
    <property type="entry name" value="SCO"/>
    <property type="match status" value="1"/>
</dbReference>
<feature type="disulfide bond" description="Redox-active" evidence="4">
    <location>
        <begin position="64"/>
        <end position="68"/>
    </location>
</feature>
<dbReference type="PROSITE" id="PS51352">
    <property type="entry name" value="THIOREDOXIN_2"/>
    <property type="match status" value="1"/>
</dbReference>
<dbReference type="KEGG" id="ptp:RCA23_c22370"/>
<comment type="similarity">
    <text evidence="1">Belongs to the SCO1/2 family.</text>
</comment>